<keyword evidence="5" id="KW-1185">Reference proteome</keyword>
<feature type="domain" description="Tryptophan synthase beta chain-like PALP" evidence="3">
    <location>
        <begin position="44"/>
        <end position="350"/>
    </location>
</feature>
<dbReference type="InterPro" id="IPR050214">
    <property type="entry name" value="Cys_Synth/Cystath_Beta-Synth"/>
</dbReference>
<dbReference type="EMBL" id="BSOH01000001">
    <property type="protein sequence ID" value="GLR15597.1"/>
    <property type="molecule type" value="Genomic_DNA"/>
</dbReference>
<reference evidence="4" key="2">
    <citation type="submission" date="2023-01" db="EMBL/GenBank/DDBJ databases">
        <title>Draft genome sequence of Portibacter lacus strain NBRC 108769.</title>
        <authorList>
            <person name="Sun Q."/>
            <person name="Mori K."/>
        </authorList>
    </citation>
    <scope>NUCLEOTIDE SEQUENCE</scope>
    <source>
        <strain evidence="4">NBRC 108769</strain>
    </source>
</reference>
<dbReference type="InterPro" id="IPR036052">
    <property type="entry name" value="TrpB-like_PALP_sf"/>
</dbReference>
<organism evidence="4 5">
    <name type="scientific">Portibacter lacus</name>
    <dbReference type="NCBI Taxonomy" id="1099794"/>
    <lineage>
        <taxon>Bacteria</taxon>
        <taxon>Pseudomonadati</taxon>
        <taxon>Bacteroidota</taxon>
        <taxon>Saprospiria</taxon>
        <taxon>Saprospirales</taxon>
        <taxon>Haliscomenobacteraceae</taxon>
        <taxon>Portibacter</taxon>
    </lineage>
</organism>
<dbReference type="AlphaFoldDB" id="A0AA37WD75"/>
<accession>A0AA37WD75</accession>
<evidence type="ECO:0000313" key="4">
    <source>
        <dbReference type="EMBL" id="GLR15597.1"/>
    </source>
</evidence>
<sequence length="353" mass="39067">MNLRDNVKSAQNKVAKEANALSEQMLALPVGEISRLALFEDIINLEIGDTSLMRAKSLERQFDIRQLYIKYEGNNPTGTQKDRIAFAQVYDALRRGYDRIVLATCGNYGVAVSLAANLAHLQCMVYIPAGYHTDRIAEMESLGAEIIRAEGTYEDVVRTSSEAALKNDWYDANPGGENTPIQINAYAQIAFEIYDDLRDAPKFCAVPVSNGTLFAGIYRGFVSLYKRGKTSRIPRMIAASSTHKNPIIHSFSKGFKTCVDLDPAKIKETSINEPLINWHSFDGEEALQALYESNGLAYHISDKAMKEMSALLLKVEGSKILPASTAGLIGLLKANEEFELEPDRFVAVLTARD</sequence>
<comment type="caution">
    <text evidence="4">The sequence shown here is derived from an EMBL/GenBank/DDBJ whole genome shotgun (WGS) entry which is preliminary data.</text>
</comment>
<dbReference type="NCBIfam" id="NF004996">
    <property type="entry name" value="PRK06381.1"/>
    <property type="match status" value="1"/>
</dbReference>
<dbReference type="GO" id="GO:1901605">
    <property type="term" value="P:alpha-amino acid metabolic process"/>
    <property type="evidence" value="ECO:0007669"/>
    <property type="project" value="UniProtKB-ARBA"/>
</dbReference>
<keyword evidence="2" id="KW-0663">Pyridoxal phosphate</keyword>
<reference evidence="4" key="1">
    <citation type="journal article" date="2014" name="Int. J. Syst. Evol. Microbiol.">
        <title>Complete genome sequence of Corynebacterium casei LMG S-19264T (=DSM 44701T), isolated from a smear-ripened cheese.</title>
        <authorList>
            <consortium name="US DOE Joint Genome Institute (JGI-PGF)"/>
            <person name="Walter F."/>
            <person name="Albersmeier A."/>
            <person name="Kalinowski J."/>
            <person name="Ruckert C."/>
        </authorList>
    </citation>
    <scope>NUCLEOTIDE SEQUENCE</scope>
    <source>
        <strain evidence="4">NBRC 108769</strain>
    </source>
</reference>
<protein>
    <submittedName>
        <fullName evidence="4">Threonine synthase</fullName>
    </submittedName>
</protein>
<proteinExistence type="predicted"/>
<evidence type="ECO:0000313" key="5">
    <source>
        <dbReference type="Proteomes" id="UP001156666"/>
    </source>
</evidence>
<comment type="cofactor">
    <cofactor evidence="1">
        <name>pyridoxal 5'-phosphate</name>
        <dbReference type="ChEBI" id="CHEBI:597326"/>
    </cofactor>
</comment>
<dbReference type="RefSeq" id="WP_235292494.1">
    <property type="nucleotide sequence ID" value="NZ_BSOH01000001.1"/>
</dbReference>
<dbReference type="Pfam" id="PF00291">
    <property type="entry name" value="PALP"/>
    <property type="match status" value="1"/>
</dbReference>
<dbReference type="SUPFAM" id="SSF53686">
    <property type="entry name" value="Tryptophan synthase beta subunit-like PLP-dependent enzymes"/>
    <property type="match status" value="1"/>
</dbReference>
<evidence type="ECO:0000256" key="2">
    <source>
        <dbReference type="ARBA" id="ARBA00022898"/>
    </source>
</evidence>
<gene>
    <name evidence="4" type="ORF">GCM10007940_02120</name>
</gene>
<name>A0AA37WD75_9BACT</name>
<dbReference type="PANTHER" id="PTHR10314">
    <property type="entry name" value="CYSTATHIONINE BETA-SYNTHASE"/>
    <property type="match status" value="1"/>
</dbReference>
<evidence type="ECO:0000256" key="1">
    <source>
        <dbReference type="ARBA" id="ARBA00001933"/>
    </source>
</evidence>
<dbReference type="Proteomes" id="UP001156666">
    <property type="component" value="Unassembled WGS sequence"/>
</dbReference>
<evidence type="ECO:0000259" key="3">
    <source>
        <dbReference type="Pfam" id="PF00291"/>
    </source>
</evidence>
<dbReference type="InterPro" id="IPR001926">
    <property type="entry name" value="TrpB-like_PALP"/>
</dbReference>
<dbReference type="Gene3D" id="3.40.50.1100">
    <property type="match status" value="2"/>
</dbReference>